<feature type="region of interest" description="Disordered" evidence="7">
    <location>
        <begin position="177"/>
        <end position="215"/>
    </location>
</feature>
<dbReference type="AlphaFoldDB" id="A0A8J6AGG4"/>
<feature type="non-terminal residue" evidence="8">
    <location>
        <position position="915"/>
    </location>
</feature>
<evidence type="ECO:0000313" key="8">
    <source>
        <dbReference type="EMBL" id="KAG8518567.1"/>
    </source>
</evidence>
<comment type="subcellular location">
    <subcellularLocation>
        <location evidence="1">Endosome</location>
    </subcellularLocation>
</comment>
<comment type="caution">
    <text evidence="8">The sequence shown here is derived from an EMBL/GenBank/DDBJ whole genome shotgun (WGS) entry which is preliminary data.</text>
</comment>
<protein>
    <recommendedName>
        <fullName evidence="4">Vacuolar protein sorting-associated protein 26C</fullName>
    </recommendedName>
</protein>
<dbReference type="EMBL" id="JAGFMF010011629">
    <property type="protein sequence ID" value="KAG8518567.1"/>
    <property type="molecule type" value="Genomic_DNA"/>
</dbReference>
<accession>A0A8J6AGG4</accession>
<evidence type="ECO:0000256" key="2">
    <source>
        <dbReference type="ARBA" id="ARBA00009100"/>
    </source>
</evidence>
<reference evidence="8" key="1">
    <citation type="journal article" date="2021" name="Evol. Appl.">
        <title>The genome of the Pyrenean desman and the effects of bottlenecks and inbreeding on the genomic landscape of an endangered species.</title>
        <authorList>
            <person name="Escoda L."/>
            <person name="Castresana J."/>
        </authorList>
    </citation>
    <scope>NUCLEOTIDE SEQUENCE</scope>
    <source>
        <strain evidence="8">IBE-C5619</strain>
    </source>
</reference>
<dbReference type="Pfam" id="PF03643">
    <property type="entry name" value="Vps26"/>
    <property type="match status" value="1"/>
</dbReference>
<dbReference type="Proteomes" id="UP000700334">
    <property type="component" value="Unassembled WGS sequence"/>
</dbReference>
<dbReference type="InterPro" id="IPR028934">
    <property type="entry name" value="Vps26-related"/>
</dbReference>
<feature type="region of interest" description="Disordered" evidence="7">
    <location>
        <begin position="579"/>
        <end position="611"/>
    </location>
</feature>
<dbReference type="OrthoDB" id="10263384at2759"/>
<organism evidence="8 9">
    <name type="scientific">Galemys pyrenaicus</name>
    <name type="common">Iberian desman</name>
    <name type="synonym">Pyrenean desman</name>
    <dbReference type="NCBI Taxonomy" id="202257"/>
    <lineage>
        <taxon>Eukaryota</taxon>
        <taxon>Metazoa</taxon>
        <taxon>Chordata</taxon>
        <taxon>Craniata</taxon>
        <taxon>Vertebrata</taxon>
        <taxon>Euteleostomi</taxon>
        <taxon>Mammalia</taxon>
        <taxon>Eutheria</taxon>
        <taxon>Laurasiatheria</taxon>
        <taxon>Eulipotyphla</taxon>
        <taxon>Talpidae</taxon>
        <taxon>Galemys</taxon>
    </lineage>
</organism>
<keyword evidence="3" id="KW-0967">Endosome</keyword>
<dbReference type="Gene3D" id="2.60.40.640">
    <property type="match status" value="2"/>
</dbReference>
<comment type="subunit">
    <text evidence="6">Component of the commander complex that is essential for endosomal recycling of transmembrane cargos; the commander complex is composed of the CCC subcomplex and the retriever subcomplex. Component of the heterotrimeric retriever complex consisting of VPS26C, VPS29 and VPS35L; within the complex interacts with VPS35L. Interacts with SNX17 (via C-terminus); the interaction is direct and associates SNX17 with the retriever complex. Interacts with SNX31; the interaction is direct.</text>
</comment>
<keyword evidence="9" id="KW-1185">Reference proteome</keyword>
<dbReference type="FunFam" id="2.60.40.640:FF:000008">
    <property type="entry name" value="Down syndrome critical region protein 3"/>
    <property type="match status" value="1"/>
</dbReference>
<dbReference type="InterPro" id="IPR014752">
    <property type="entry name" value="Arrestin-like_C"/>
</dbReference>
<evidence type="ECO:0000256" key="1">
    <source>
        <dbReference type="ARBA" id="ARBA00004177"/>
    </source>
</evidence>
<dbReference type="GO" id="GO:0005768">
    <property type="term" value="C:endosome"/>
    <property type="evidence" value="ECO:0007669"/>
    <property type="project" value="UniProtKB-SubCell"/>
</dbReference>
<feature type="region of interest" description="Disordered" evidence="7">
    <location>
        <begin position="505"/>
        <end position="524"/>
    </location>
</feature>
<proteinExistence type="inferred from homology"/>
<evidence type="ECO:0000256" key="4">
    <source>
        <dbReference type="ARBA" id="ARBA00067597"/>
    </source>
</evidence>
<comment type="similarity">
    <text evidence="2">Belongs to the VPS26 family.</text>
</comment>
<comment type="function">
    <text evidence="5">Component of the commander complex that is essential for endosomal recycling of transmembrane cargos; the commander complex is composed of the CCC subcomplex and the retriever subcomplex. Component of the retriever complex, which is a heterotrimeric complex related to retromer cargo-selective complex (CSC) and essential for retromer-independent retrieval and recycling of numerous cargos such as integrin alpha-5/beta-1 (ITGA5:ITGB1). The recruitment of the retriever complex to the endosomal membrane involves CCC and WASH complexes. In the endosomes, drives the retriever and recycling of NxxY-motif-containing cargo proteins by coupling to SNX17, a cargo essential for the homeostatic maintenance of numerous cell surface proteins associated with processes that include cell migration, cell adhesion, nutrient supply and cell signaling.</text>
</comment>
<dbReference type="FunFam" id="2.60.40.640:FF:000009">
    <property type="entry name" value="Down syndrome critical region protein 3"/>
    <property type="match status" value="1"/>
</dbReference>
<gene>
    <name evidence="8" type="ORF">J0S82_004497</name>
</gene>
<name>A0A8J6AGG4_GALPY</name>
<evidence type="ECO:0000256" key="3">
    <source>
        <dbReference type="ARBA" id="ARBA00022753"/>
    </source>
</evidence>
<dbReference type="PANTHER" id="PTHR12233">
    <property type="entry name" value="VACUOLAR PROTEIN SORTING 26 RELATED"/>
    <property type="match status" value="1"/>
</dbReference>
<dbReference type="GO" id="GO:0006886">
    <property type="term" value="P:intracellular protein transport"/>
    <property type="evidence" value="ECO:0007669"/>
    <property type="project" value="InterPro"/>
</dbReference>
<feature type="region of interest" description="Disordered" evidence="7">
    <location>
        <begin position="283"/>
        <end position="330"/>
    </location>
</feature>
<evidence type="ECO:0000313" key="9">
    <source>
        <dbReference type="Proteomes" id="UP000700334"/>
    </source>
</evidence>
<evidence type="ECO:0000256" key="5">
    <source>
        <dbReference type="ARBA" id="ARBA00093280"/>
    </source>
</evidence>
<sequence length="915" mass="98157">GGRLVLCLPPGEAECPSHSSVCSPDPLTLGLCPGAAWLSPPPSELNLLRLLPGLAPALSSGGHPPCCCMHLLTPALLWAEHPTPGCPALAASPPPPLVLSLCSVRLSAVVVVWGRRFGEPVGGASSTPAFGLGLLSHAVLKCGLLLGQPVHLPAPVGVRPRWAEPLRRVPPDCCHSASGSALATDPQDGNRPATVTKAPFPRLRCGRGHRAGRTQAPTKLHSWALRFATPVLPAVCSRRLQVLFMHQGGFSEADRKMKNPCLNQDGTRCPQQLAGEQLAPGLAFHDPREGTVRSPQGEDSGARRNAASQVTGTHPASCPAAKEPGRGLALPTRIPDALSRKMPKRDAPTALRLLAEPTHFTAALTPPRRSLIRVPAAALRWGHSTFSGTVEEKELSVQGLLCPQDGCALPWRLMGEEANDQELEGCGGMSPWGSLAPPGTYLGLGRTPYEVTLGAIVSTPLQTVFSRRRGIPGLVGLAVWTWLPSVASRQHRAALRGLGAPFCPPSSPGRTSSHPGPWCGISSPAAEDRARVRVRSGGPSSGARRRLGTLLAQGRPRLEARVAWAARRVSVHRRPRAFPRPAGRQRRHRCRPPGSALHRKPCDNTAQQASPGQLLRARSPWLGAGGWGPADGALCPQEVLSGVVLISGKDSVQHQGVSLTVEGTVSLQLSAKSVGVFEAFYNSVKPIQIINSTVEMVKPGKFPSGKTEIPFEFPLHVKGNKVLYETYHGVFVNIQYTLRCDMKRSLLAKDLSKTCEFIVHSAPQKEKLTPSPVDFTITPETLQNVKERALLPKFLIRGHLNSTNCVITQPLTGELVVESSEAAIRSIELQLVRVETCGCAEGYARDATEIQNIQIADGDVCRGLSIPIYMVFPRLFTCPTLETTNFKVEFEVNVVVLLQADHLITENFPLKLCRV</sequence>
<evidence type="ECO:0000256" key="7">
    <source>
        <dbReference type="SAM" id="MobiDB-lite"/>
    </source>
</evidence>
<evidence type="ECO:0000256" key="6">
    <source>
        <dbReference type="ARBA" id="ARBA00093474"/>
    </source>
</evidence>
<feature type="compositionally biased region" description="Basic residues" evidence="7">
    <location>
        <begin position="579"/>
        <end position="591"/>
    </location>
</feature>